<reference evidence="4" key="2">
    <citation type="journal article" date="2021" name="PeerJ">
        <title>Extensive microbial diversity within the chicken gut microbiome revealed by metagenomics and culture.</title>
        <authorList>
            <person name="Gilroy R."/>
            <person name="Ravi A."/>
            <person name="Getino M."/>
            <person name="Pursley I."/>
            <person name="Horton D.L."/>
            <person name="Alikhan N.F."/>
            <person name="Baker D."/>
            <person name="Gharbi K."/>
            <person name="Hall N."/>
            <person name="Watson M."/>
            <person name="Adriaenssens E.M."/>
            <person name="Foster-Nyarko E."/>
            <person name="Jarju S."/>
            <person name="Secka A."/>
            <person name="Antonio M."/>
            <person name="Oren A."/>
            <person name="Chaudhuri R.R."/>
            <person name="La Ragione R."/>
            <person name="Hildebrand F."/>
            <person name="Pallen M.J."/>
        </authorList>
    </citation>
    <scope>NUCLEOTIDE SEQUENCE</scope>
    <source>
        <strain evidence="4">ChiBcolR7-354</strain>
    </source>
</reference>
<dbReference type="Proteomes" id="UP000824262">
    <property type="component" value="Unassembled WGS sequence"/>
</dbReference>
<keyword evidence="2" id="KW-0808">Transferase</keyword>
<evidence type="ECO:0000256" key="3">
    <source>
        <dbReference type="ARBA" id="ARBA00022723"/>
    </source>
</evidence>
<dbReference type="EMBL" id="DVGA01000027">
    <property type="protein sequence ID" value="HIQ78033.1"/>
    <property type="molecule type" value="Genomic_DNA"/>
</dbReference>
<dbReference type="GO" id="GO:0046872">
    <property type="term" value="F:metal ion binding"/>
    <property type="evidence" value="ECO:0007669"/>
    <property type="project" value="UniProtKB-KW"/>
</dbReference>
<dbReference type="InterPro" id="IPR029044">
    <property type="entry name" value="Nucleotide-diphossugar_trans"/>
</dbReference>
<organism evidence="4 5">
    <name type="scientific">Candidatus Scatomorpha intestinavium</name>
    <dbReference type="NCBI Taxonomy" id="2840922"/>
    <lineage>
        <taxon>Bacteria</taxon>
        <taxon>Bacillati</taxon>
        <taxon>Bacillota</taxon>
        <taxon>Clostridia</taxon>
        <taxon>Eubacteriales</taxon>
        <taxon>Candidatus Scatomorpha</taxon>
    </lineage>
</organism>
<dbReference type="InterPro" id="IPR002495">
    <property type="entry name" value="Glyco_trans_8"/>
</dbReference>
<keyword evidence="3" id="KW-0479">Metal-binding</keyword>
<keyword evidence="1" id="KW-0328">Glycosyltransferase</keyword>
<evidence type="ECO:0000313" key="4">
    <source>
        <dbReference type="EMBL" id="HIQ78033.1"/>
    </source>
</evidence>
<protein>
    <submittedName>
        <fullName evidence="4">Glycosyltransferase family 8 protein</fullName>
    </submittedName>
</protein>
<accession>A0A9D0ZCF0</accession>
<comment type="caution">
    <text evidence="4">The sequence shown here is derived from an EMBL/GenBank/DDBJ whole genome shotgun (WGS) entry which is preliminary data.</text>
</comment>
<dbReference type="InterPro" id="IPR050748">
    <property type="entry name" value="Glycosyltrans_8_dom-fam"/>
</dbReference>
<reference evidence="4" key="1">
    <citation type="submission" date="2020-10" db="EMBL/GenBank/DDBJ databases">
        <authorList>
            <person name="Gilroy R."/>
        </authorList>
    </citation>
    <scope>NUCLEOTIDE SEQUENCE</scope>
    <source>
        <strain evidence="4">ChiBcolR7-354</strain>
    </source>
</reference>
<name>A0A9D0ZCF0_9FIRM</name>
<dbReference type="SUPFAM" id="SSF53448">
    <property type="entry name" value="Nucleotide-diphospho-sugar transferases"/>
    <property type="match status" value="1"/>
</dbReference>
<sequence length="274" mass="31552">MDAIRLLFALDENYLPQLRVLLTSIAVNNPGECFELYVMHSGLPESGLERLAEWSAKRGWAFSPVTVDEALFEGAPVTSTYPQEMYYRLLAGGLLPENVDRVLYLDPDILVINPLRALWETDLRGNMFAAAAHTGKTELANNVNRLRLGTDHDYYNSGVLLMDLAACRREISTGELFDFVRGHRRELVMPDQDLLNAMYGDRVLPVDDAVWNYDARNYNNYMLRSSGEQNSRWVMQNTSILHFCGKAKPWKPNYIYRFGVLYQHYERLAERDWA</sequence>
<dbReference type="AlphaFoldDB" id="A0A9D0ZCF0"/>
<evidence type="ECO:0000256" key="1">
    <source>
        <dbReference type="ARBA" id="ARBA00022676"/>
    </source>
</evidence>
<evidence type="ECO:0000256" key="2">
    <source>
        <dbReference type="ARBA" id="ARBA00022679"/>
    </source>
</evidence>
<evidence type="ECO:0000313" key="5">
    <source>
        <dbReference type="Proteomes" id="UP000824262"/>
    </source>
</evidence>
<dbReference type="CDD" id="cd04194">
    <property type="entry name" value="GT8_A4GalT_like"/>
    <property type="match status" value="1"/>
</dbReference>
<dbReference type="Gene3D" id="3.90.550.10">
    <property type="entry name" value="Spore Coat Polysaccharide Biosynthesis Protein SpsA, Chain A"/>
    <property type="match status" value="1"/>
</dbReference>
<proteinExistence type="predicted"/>
<dbReference type="Pfam" id="PF01501">
    <property type="entry name" value="Glyco_transf_8"/>
    <property type="match status" value="1"/>
</dbReference>
<dbReference type="PANTHER" id="PTHR13778:SF47">
    <property type="entry name" value="LIPOPOLYSACCHARIDE 1,3-GALACTOSYLTRANSFERASE"/>
    <property type="match status" value="1"/>
</dbReference>
<dbReference type="PANTHER" id="PTHR13778">
    <property type="entry name" value="GLYCOSYLTRANSFERASE 8 DOMAIN-CONTAINING PROTEIN"/>
    <property type="match status" value="1"/>
</dbReference>
<gene>
    <name evidence="4" type="ORF">IAB77_02105</name>
</gene>
<dbReference type="GO" id="GO:0016757">
    <property type="term" value="F:glycosyltransferase activity"/>
    <property type="evidence" value="ECO:0007669"/>
    <property type="project" value="UniProtKB-KW"/>
</dbReference>